<protein>
    <recommendedName>
        <fullName evidence="3 7">Beta-galactosidase</fullName>
        <ecNumber evidence="3 7">3.2.1.23</ecNumber>
    </recommendedName>
</protein>
<dbReference type="Proteomes" id="UP001211907">
    <property type="component" value="Unassembled WGS sequence"/>
</dbReference>
<dbReference type="PANTHER" id="PTHR23421">
    <property type="entry name" value="BETA-GALACTOSIDASE RELATED"/>
    <property type="match status" value="1"/>
</dbReference>
<evidence type="ECO:0000256" key="2">
    <source>
        <dbReference type="ARBA" id="ARBA00009809"/>
    </source>
</evidence>
<dbReference type="SUPFAM" id="SSF49785">
    <property type="entry name" value="Galactose-binding domain-like"/>
    <property type="match status" value="1"/>
</dbReference>
<evidence type="ECO:0000256" key="6">
    <source>
        <dbReference type="ARBA" id="ARBA00023295"/>
    </source>
</evidence>
<dbReference type="GO" id="GO:0005975">
    <property type="term" value="P:carbohydrate metabolic process"/>
    <property type="evidence" value="ECO:0007669"/>
    <property type="project" value="InterPro"/>
</dbReference>
<dbReference type="AlphaFoldDB" id="A0AAD5SRF9"/>
<name>A0AAD5SRF9_9FUNG</name>
<dbReference type="PROSITE" id="PS01182">
    <property type="entry name" value="GLYCOSYL_HYDROL_F35"/>
    <property type="match status" value="1"/>
</dbReference>
<dbReference type="Gene3D" id="2.60.120.260">
    <property type="entry name" value="Galactose-binding domain-like"/>
    <property type="match status" value="1"/>
</dbReference>
<proteinExistence type="inferred from homology"/>
<feature type="domain" description="Glycoside hydrolase 35 catalytic" evidence="9">
    <location>
        <begin position="20"/>
        <end position="322"/>
    </location>
</feature>
<evidence type="ECO:0000313" key="12">
    <source>
        <dbReference type="Proteomes" id="UP001211907"/>
    </source>
</evidence>
<dbReference type="EMBL" id="JADGJH010003295">
    <property type="protein sequence ID" value="KAJ3092027.1"/>
    <property type="molecule type" value="Genomic_DNA"/>
</dbReference>
<keyword evidence="5 7" id="KW-0378">Hydrolase</keyword>
<evidence type="ECO:0000259" key="9">
    <source>
        <dbReference type="Pfam" id="PF01301"/>
    </source>
</evidence>
<dbReference type="FunFam" id="3.20.20.80:FF:000006">
    <property type="entry name" value="Beta-galactosidase"/>
    <property type="match status" value="1"/>
</dbReference>
<dbReference type="Pfam" id="PF01301">
    <property type="entry name" value="Glyco_hydro_35"/>
    <property type="match status" value="1"/>
</dbReference>
<reference evidence="11" key="1">
    <citation type="submission" date="2020-05" db="EMBL/GenBank/DDBJ databases">
        <title>Phylogenomic resolution of chytrid fungi.</title>
        <authorList>
            <person name="Stajich J.E."/>
            <person name="Amses K."/>
            <person name="Simmons R."/>
            <person name="Seto K."/>
            <person name="Myers J."/>
            <person name="Bonds A."/>
            <person name="Quandt C.A."/>
            <person name="Barry K."/>
            <person name="Liu P."/>
            <person name="Grigoriev I."/>
            <person name="Longcore J.E."/>
            <person name="James T.Y."/>
        </authorList>
    </citation>
    <scope>NUCLEOTIDE SEQUENCE</scope>
    <source>
        <strain evidence="11">JEL0513</strain>
    </source>
</reference>
<dbReference type="PRINTS" id="PR00742">
    <property type="entry name" value="GLHYDRLASE35"/>
</dbReference>
<evidence type="ECO:0000256" key="3">
    <source>
        <dbReference type="ARBA" id="ARBA00012756"/>
    </source>
</evidence>
<dbReference type="GO" id="GO:0004565">
    <property type="term" value="F:beta-galactosidase activity"/>
    <property type="evidence" value="ECO:0007669"/>
    <property type="project" value="UniProtKB-EC"/>
</dbReference>
<feature type="domain" description="Beta-galactosidase galactose-binding" evidence="10">
    <location>
        <begin position="635"/>
        <end position="707"/>
    </location>
</feature>
<keyword evidence="6 7" id="KW-0326">Glycosidase</keyword>
<organism evidence="11 12">
    <name type="scientific">Physocladia obscura</name>
    <dbReference type="NCBI Taxonomy" id="109957"/>
    <lineage>
        <taxon>Eukaryota</taxon>
        <taxon>Fungi</taxon>
        <taxon>Fungi incertae sedis</taxon>
        <taxon>Chytridiomycota</taxon>
        <taxon>Chytridiomycota incertae sedis</taxon>
        <taxon>Chytridiomycetes</taxon>
        <taxon>Chytridiales</taxon>
        <taxon>Chytriomycetaceae</taxon>
        <taxon>Physocladia</taxon>
    </lineage>
</organism>
<evidence type="ECO:0000256" key="4">
    <source>
        <dbReference type="ARBA" id="ARBA00022729"/>
    </source>
</evidence>
<evidence type="ECO:0000256" key="8">
    <source>
        <dbReference type="RuleBase" id="RU003679"/>
    </source>
</evidence>
<dbReference type="Pfam" id="PF21467">
    <property type="entry name" value="BetaGal_gal-bd"/>
    <property type="match status" value="1"/>
</dbReference>
<accession>A0AAD5SRF9</accession>
<sequence>MTKSQNPTTGTSVSYDSHAILINGKRLLFISAAIHYPRSTPAMWPKMMRRAKDAGINCIETYIFWNLHERVQGKYDFTHNLDFLHFIQCAHDIGLYVIVRIGPYICAETNYGGFPGWLRDAPGVENIRTNDEPFKKEMEKWVRLVGDMLRPTLAPNGGPVILLQIENEYGLVSNIYGEEGQKYLAWTIQLAHSLEMNVPWIMCMGSMPGAIDTINSFYGHTHIEKLRVERPDQPMIWTENWPGWCDVWTNPHRSRTAENVAYGSARFLAQGGTGINYYMYHGGTNFGVCSSYLQTTSYDYGAPLDEFGFVATKYKHLASFHKLIWKYSDLLLSIENSPKGVGIGENCLQFTFSDILSFICNDSDTGTDPVPVKVHFSNLSAPVEYLLPGRTVLIVDAKNGEILYDSSKVDVMSIVSRSYKPSDIALEWKQWAEPFPDTRPSVGTNPVTSETPVEMLGLTKDLSDYTWYSVALPAHAKSVTFNGIGDVAHVFVDHEYVASTKEDAIKEDRTPIDGADFIQEYNLPTRSTAATLNVLVSALGLIRGPGNVGNTNTVNEKKGIWGPVKVQIEDAEEAVVLKNWTVHPFLVGEHFGLDTEKAGLIASILPTTTPSSSAIIPRGQPRWYISAPFDVSLDDEEVGFSLNMNSMYKGAIFINGRHAGRHFITPTFPSADFWVKHFGDVIVEAEVGPPIQTRYHLPREWFKAMGNILVILEEGAKDVDIEKVNIDLWVQQ</sequence>
<dbReference type="InterPro" id="IPR048913">
    <property type="entry name" value="BetaGal_gal-bd"/>
</dbReference>
<dbReference type="InterPro" id="IPR001944">
    <property type="entry name" value="Glycoside_Hdrlase_35"/>
</dbReference>
<evidence type="ECO:0000256" key="1">
    <source>
        <dbReference type="ARBA" id="ARBA00001412"/>
    </source>
</evidence>
<dbReference type="InterPro" id="IPR008979">
    <property type="entry name" value="Galactose-bd-like_sf"/>
</dbReference>
<dbReference type="InterPro" id="IPR017853">
    <property type="entry name" value="GH"/>
</dbReference>
<evidence type="ECO:0000313" key="11">
    <source>
        <dbReference type="EMBL" id="KAJ3092027.1"/>
    </source>
</evidence>
<keyword evidence="12" id="KW-1185">Reference proteome</keyword>
<comment type="caution">
    <text evidence="11">The sequence shown here is derived from an EMBL/GenBank/DDBJ whole genome shotgun (WGS) entry which is preliminary data.</text>
</comment>
<evidence type="ECO:0000256" key="7">
    <source>
        <dbReference type="RuleBase" id="RU000675"/>
    </source>
</evidence>
<dbReference type="SUPFAM" id="SSF51445">
    <property type="entry name" value="(Trans)glycosidases"/>
    <property type="match status" value="1"/>
</dbReference>
<comment type="similarity">
    <text evidence="2 8">Belongs to the glycosyl hydrolase 35 family.</text>
</comment>
<evidence type="ECO:0000259" key="10">
    <source>
        <dbReference type="Pfam" id="PF21467"/>
    </source>
</evidence>
<dbReference type="InterPro" id="IPR031330">
    <property type="entry name" value="Gly_Hdrlase_35_cat"/>
</dbReference>
<dbReference type="EC" id="3.2.1.23" evidence="3 7"/>
<keyword evidence="4" id="KW-0732">Signal</keyword>
<dbReference type="InterPro" id="IPR019801">
    <property type="entry name" value="Glyco_hydro_35_CS"/>
</dbReference>
<evidence type="ECO:0000256" key="5">
    <source>
        <dbReference type="ARBA" id="ARBA00022801"/>
    </source>
</evidence>
<comment type="catalytic activity">
    <reaction evidence="1 7">
        <text>Hydrolysis of terminal non-reducing beta-D-galactose residues in beta-D-galactosides.</text>
        <dbReference type="EC" id="3.2.1.23"/>
    </reaction>
</comment>
<gene>
    <name evidence="11" type="ORF">HK100_007040</name>
</gene>
<dbReference type="Gene3D" id="3.20.20.80">
    <property type="entry name" value="Glycosidases"/>
    <property type="match status" value="1"/>
</dbReference>